<feature type="coiled-coil region" evidence="9">
    <location>
        <begin position="411"/>
        <end position="438"/>
    </location>
</feature>
<dbReference type="AlphaFoldDB" id="E4RXV7"/>
<dbReference type="InterPro" id="IPR036890">
    <property type="entry name" value="HATPase_C_sf"/>
</dbReference>
<keyword evidence="8 10" id="KW-0472">Membrane</keyword>
<evidence type="ECO:0000256" key="3">
    <source>
        <dbReference type="ARBA" id="ARBA00022679"/>
    </source>
</evidence>
<dbReference type="PROSITE" id="PS50109">
    <property type="entry name" value="HIS_KIN"/>
    <property type="match status" value="1"/>
</dbReference>
<keyword evidence="13" id="KW-1185">Reference proteome</keyword>
<dbReference type="GO" id="GO:0046983">
    <property type="term" value="F:protein dimerization activity"/>
    <property type="evidence" value="ECO:0007669"/>
    <property type="project" value="InterPro"/>
</dbReference>
<dbReference type="InterPro" id="IPR050482">
    <property type="entry name" value="Sensor_HK_TwoCompSys"/>
</dbReference>
<dbReference type="SUPFAM" id="SSF48452">
    <property type="entry name" value="TPR-like"/>
    <property type="match status" value="3"/>
</dbReference>
<keyword evidence="3" id="KW-0808">Transferase</keyword>
<protein>
    <submittedName>
        <fullName evidence="12">Histidine kinase</fullName>
    </submittedName>
</protein>
<dbReference type="GO" id="GO:0005886">
    <property type="term" value="C:plasma membrane"/>
    <property type="evidence" value="ECO:0007669"/>
    <property type="project" value="UniProtKB-SubCell"/>
</dbReference>
<dbReference type="RefSeq" id="WP_013410079.1">
    <property type="nucleotide sequence ID" value="NC_014655.1"/>
</dbReference>
<dbReference type="PANTHER" id="PTHR24421:SF37">
    <property type="entry name" value="SENSOR HISTIDINE KINASE NARS"/>
    <property type="match status" value="1"/>
</dbReference>
<dbReference type="InterPro" id="IPR003594">
    <property type="entry name" value="HATPase_dom"/>
</dbReference>
<dbReference type="GO" id="GO:0000155">
    <property type="term" value="F:phosphorelay sensor kinase activity"/>
    <property type="evidence" value="ECO:0007669"/>
    <property type="project" value="InterPro"/>
</dbReference>
<dbReference type="SUPFAM" id="SSF55874">
    <property type="entry name" value="ATPase domain of HSP90 chaperone/DNA topoisomerase II/histidine kinase"/>
    <property type="match status" value="1"/>
</dbReference>
<evidence type="ECO:0000256" key="4">
    <source>
        <dbReference type="ARBA" id="ARBA00022692"/>
    </source>
</evidence>
<dbReference type="STRING" id="649349.Lbys_3403"/>
<dbReference type="KEGG" id="lby:Lbys_3403"/>
<dbReference type="Gene3D" id="1.25.40.10">
    <property type="entry name" value="Tetratricopeptide repeat domain"/>
    <property type="match status" value="3"/>
</dbReference>
<keyword evidence="6 10" id="KW-1133">Transmembrane helix</keyword>
<gene>
    <name evidence="12" type="ordered locus">Lbys_3403</name>
</gene>
<keyword evidence="7" id="KW-0902">Two-component regulatory system</keyword>
<dbReference type="InterPro" id="IPR019734">
    <property type="entry name" value="TPR_rpt"/>
</dbReference>
<evidence type="ECO:0000256" key="5">
    <source>
        <dbReference type="ARBA" id="ARBA00022777"/>
    </source>
</evidence>
<feature type="domain" description="Histidine kinase" evidence="11">
    <location>
        <begin position="450"/>
        <end position="643"/>
    </location>
</feature>
<comment type="subcellular location">
    <subcellularLocation>
        <location evidence="1">Cell membrane</location>
        <topology evidence="1">Multi-pass membrane protein</topology>
    </subcellularLocation>
</comment>
<dbReference type="Gene3D" id="1.20.5.1930">
    <property type="match status" value="1"/>
</dbReference>
<dbReference type="InterPro" id="IPR005467">
    <property type="entry name" value="His_kinase_dom"/>
</dbReference>
<evidence type="ECO:0000256" key="2">
    <source>
        <dbReference type="ARBA" id="ARBA00022475"/>
    </source>
</evidence>
<evidence type="ECO:0000256" key="7">
    <source>
        <dbReference type="ARBA" id="ARBA00023012"/>
    </source>
</evidence>
<sequence length="643" mass="72626">MKTYLTLVLSLAFIAGAWSQQRSELDSMLRLLPKAKKDTSLVLLYYDIGFEYAKGDYTKAKSYYLKAKQLSEEIGFLRGRVLFASYYCNILNAQGEYDSSLVINKEVIKLVEHTKDSIQLAKCYINLGNVFNYKQQYDSAVRYYLKGKSFANHHPRITAHISFLLGPVYLDLGKKDEAIRQLESSLSYFREAGDPRMLGQVLLNTGSAYEASGNAEKGRSLLHESLKLARDIGFEELRLHCLVSLMNNYIWDGKGSDPIIEKYAKEALPIAEEQGNKMGILLVNKALGVHYTFKRQFMDAGKYLDTTLSMADQNEFLEERQDALYRKGLLYMAMGRLEEGNSLLNESFVLKDSILSKETRNQIIMAEERFESEKKEAQILLQDATIQRKNLLNYILIGSTLGLGMILLLLYRNYRNKQEIQKAKIDELETEKQFLAAQSLLKGQEDERSRLAKDLHDGLGGMLSGVKLQLGAMKGNMIMTEENGVLFNSALNKLDQSIAEMRRVAHNMMPEALLQLGLEQALRDYCESISSVGKFKVSTEFHGLSERMNSSTEVSVYRIVQELVNNAIKHADAENILVQVLKREQSISITVEDDGKGFDAGRWEESPTAGLKNILSRVNYLGGSMDIKSVPEKGTSIYIECNG</sequence>
<dbReference type="Proteomes" id="UP000007435">
    <property type="component" value="Chromosome"/>
</dbReference>
<evidence type="ECO:0000256" key="8">
    <source>
        <dbReference type="ARBA" id="ARBA00023136"/>
    </source>
</evidence>
<feature type="coiled-coil region" evidence="9">
    <location>
        <begin position="356"/>
        <end position="387"/>
    </location>
</feature>
<evidence type="ECO:0000259" key="11">
    <source>
        <dbReference type="PROSITE" id="PS50109"/>
    </source>
</evidence>
<reference key="1">
    <citation type="submission" date="2010-11" db="EMBL/GenBank/DDBJ databases">
        <title>The complete genome of Leadbetterella byssophila DSM 17132.</title>
        <authorList>
            <consortium name="US DOE Joint Genome Institute (JGI-PGF)"/>
            <person name="Lucas S."/>
            <person name="Copeland A."/>
            <person name="Lapidus A."/>
            <person name="Glavina del Rio T."/>
            <person name="Dalin E."/>
            <person name="Tice H."/>
            <person name="Bruce D."/>
            <person name="Goodwin L."/>
            <person name="Pitluck S."/>
            <person name="Kyrpides N."/>
            <person name="Mavromatis K."/>
            <person name="Ivanova N."/>
            <person name="Teshima H."/>
            <person name="Brettin T."/>
            <person name="Detter J.C."/>
            <person name="Han C."/>
            <person name="Tapia R."/>
            <person name="Land M."/>
            <person name="Hauser L."/>
            <person name="Markowitz V."/>
            <person name="Cheng J.-F."/>
            <person name="Hugenholtz P."/>
            <person name="Woyke T."/>
            <person name="Wu D."/>
            <person name="Tindall B."/>
            <person name="Pomrenke H.G."/>
            <person name="Brambilla E."/>
            <person name="Klenk H.-P."/>
            <person name="Eisen J.A."/>
        </authorList>
    </citation>
    <scope>NUCLEOTIDE SEQUENCE [LARGE SCALE GENOMIC DNA]</scope>
    <source>
        <strain>DSM 17132</strain>
    </source>
</reference>
<evidence type="ECO:0000313" key="13">
    <source>
        <dbReference type="Proteomes" id="UP000007435"/>
    </source>
</evidence>
<keyword evidence="4 10" id="KW-0812">Transmembrane</keyword>
<proteinExistence type="predicted"/>
<reference evidence="12 13" key="2">
    <citation type="journal article" date="2011" name="Stand. Genomic Sci.">
        <title>Complete genome sequence of Leadbetterella byssophila type strain (4M15).</title>
        <authorList>
            <person name="Abt B."/>
            <person name="Teshima H."/>
            <person name="Lucas S."/>
            <person name="Lapidus A."/>
            <person name="Del Rio T.G."/>
            <person name="Nolan M."/>
            <person name="Tice H."/>
            <person name="Cheng J.F."/>
            <person name="Pitluck S."/>
            <person name="Liolios K."/>
            <person name="Pagani I."/>
            <person name="Ivanova N."/>
            <person name="Mavromatis K."/>
            <person name="Pati A."/>
            <person name="Tapia R."/>
            <person name="Han C."/>
            <person name="Goodwin L."/>
            <person name="Chen A."/>
            <person name="Palaniappan K."/>
            <person name="Land M."/>
            <person name="Hauser L."/>
            <person name="Chang Y.J."/>
            <person name="Jeffries C.D."/>
            <person name="Rohde M."/>
            <person name="Goker M."/>
            <person name="Tindall B.J."/>
            <person name="Detter J.C."/>
            <person name="Woyke T."/>
            <person name="Bristow J."/>
            <person name="Eisen J.A."/>
            <person name="Markowitz V."/>
            <person name="Hugenholtz P."/>
            <person name="Klenk H.P."/>
            <person name="Kyrpides N.C."/>
        </authorList>
    </citation>
    <scope>NUCLEOTIDE SEQUENCE [LARGE SCALE GENOMIC DNA]</scope>
    <source>
        <strain evidence="13">DSM 17132 / JCM 16389 / KACC 11308 / NBRC 106382 / 4M15</strain>
    </source>
</reference>
<evidence type="ECO:0000256" key="6">
    <source>
        <dbReference type="ARBA" id="ARBA00022989"/>
    </source>
</evidence>
<dbReference type="OrthoDB" id="9760839at2"/>
<name>E4RXV7_LEAB4</name>
<dbReference type="InterPro" id="IPR011990">
    <property type="entry name" value="TPR-like_helical_dom_sf"/>
</dbReference>
<dbReference type="eggNOG" id="COG4585">
    <property type="taxonomic scope" value="Bacteria"/>
</dbReference>
<dbReference type="Gene3D" id="3.30.565.10">
    <property type="entry name" value="Histidine kinase-like ATPase, C-terminal domain"/>
    <property type="match status" value="1"/>
</dbReference>
<dbReference type="InterPro" id="IPR011712">
    <property type="entry name" value="Sig_transdc_His_kin_sub3_dim/P"/>
</dbReference>
<keyword evidence="9" id="KW-0175">Coiled coil</keyword>
<dbReference type="PANTHER" id="PTHR24421">
    <property type="entry name" value="NITRATE/NITRITE SENSOR PROTEIN NARX-RELATED"/>
    <property type="match status" value="1"/>
</dbReference>
<evidence type="ECO:0000256" key="9">
    <source>
        <dbReference type="SAM" id="Coils"/>
    </source>
</evidence>
<evidence type="ECO:0000256" key="10">
    <source>
        <dbReference type="SAM" id="Phobius"/>
    </source>
</evidence>
<dbReference type="SMART" id="SM00028">
    <property type="entry name" value="TPR"/>
    <property type="match status" value="4"/>
</dbReference>
<keyword evidence="2" id="KW-1003">Cell membrane</keyword>
<dbReference type="CDD" id="cd16917">
    <property type="entry name" value="HATPase_UhpB-NarQ-NarX-like"/>
    <property type="match status" value="1"/>
</dbReference>
<evidence type="ECO:0000313" key="12">
    <source>
        <dbReference type="EMBL" id="ADQ19054.1"/>
    </source>
</evidence>
<feature type="transmembrane region" description="Helical" evidence="10">
    <location>
        <begin position="391"/>
        <end position="411"/>
    </location>
</feature>
<keyword evidence="5 12" id="KW-0418">Kinase</keyword>
<dbReference type="EMBL" id="CP002305">
    <property type="protein sequence ID" value="ADQ19054.1"/>
    <property type="molecule type" value="Genomic_DNA"/>
</dbReference>
<dbReference type="HOGENOM" id="CLU_000445_106_2_10"/>
<organism evidence="12 13">
    <name type="scientific">Leadbetterella byssophila (strain DSM 17132 / JCM 16389 / KACC 11308 / NBRC 106382 / 4M15)</name>
    <dbReference type="NCBI Taxonomy" id="649349"/>
    <lineage>
        <taxon>Bacteria</taxon>
        <taxon>Pseudomonadati</taxon>
        <taxon>Bacteroidota</taxon>
        <taxon>Cytophagia</taxon>
        <taxon>Cytophagales</taxon>
        <taxon>Leadbetterellaceae</taxon>
        <taxon>Leadbetterella</taxon>
    </lineage>
</organism>
<dbReference type="Pfam" id="PF07730">
    <property type="entry name" value="HisKA_3"/>
    <property type="match status" value="1"/>
</dbReference>
<accession>E4RXV7</accession>
<dbReference type="Pfam" id="PF02518">
    <property type="entry name" value="HATPase_c"/>
    <property type="match status" value="1"/>
</dbReference>
<evidence type="ECO:0000256" key="1">
    <source>
        <dbReference type="ARBA" id="ARBA00004651"/>
    </source>
</evidence>
<dbReference type="eggNOG" id="COG0457">
    <property type="taxonomic scope" value="Bacteria"/>
</dbReference>